<accession>A0A1I5N568</accession>
<organism evidence="1 2">
    <name type="scientific">Hydrogenimonas thermophila</name>
    <dbReference type="NCBI Taxonomy" id="223786"/>
    <lineage>
        <taxon>Bacteria</taxon>
        <taxon>Pseudomonadati</taxon>
        <taxon>Campylobacterota</taxon>
        <taxon>Epsilonproteobacteria</taxon>
        <taxon>Campylobacterales</taxon>
        <taxon>Hydrogenimonadaceae</taxon>
        <taxon>Hydrogenimonas</taxon>
    </lineage>
</organism>
<reference evidence="1 2" key="1">
    <citation type="submission" date="2016-10" db="EMBL/GenBank/DDBJ databases">
        <authorList>
            <person name="de Groot N.N."/>
        </authorList>
    </citation>
    <scope>NUCLEOTIDE SEQUENCE [LARGE SCALE GENOMIC DNA]</scope>
    <source>
        <strain evidence="1 2">EP1-55-1</strain>
    </source>
</reference>
<gene>
    <name evidence="1" type="ORF">SAMN05216234_10864</name>
</gene>
<keyword evidence="2" id="KW-1185">Reference proteome</keyword>
<proteinExistence type="predicted"/>
<evidence type="ECO:0000313" key="1">
    <source>
        <dbReference type="EMBL" id="SFP16958.1"/>
    </source>
</evidence>
<evidence type="ECO:0000313" key="2">
    <source>
        <dbReference type="Proteomes" id="UP000199227"/>
    </source>
</evidence>
<dbReference type="AlphaFoldDB" id="A0A1I5N568"/>
<sequence>MVQNLKEYFQKKLDEIFADKIEMSLWQDSIWTDIDSYDEDLIFSFDYKKIQEIFPNFGIEHVEFDYIGDDHDGLSSCDTAEVIHFTNINLENKTKDDIDIFCQIMLDGYKKFLESDY</sequence>
<dbReference type="Proteomes" id="UP000199227">
    <property type="component" value="Unassembled WGS sequence"/>
</dbReference>
<dbReference type="RefSeq" id="WP_092911564.1">
    <property type="nucleotide sequence ID" value="NZ_FOXB01000008.1"/>
</dbReference>
<dbReference type="EMBL" id="FOXB01000008">
    <property type="protein sequence ID" value="SFP16958.1"/>
    <property type="molecule type" value="Genomic_DNA"/>
</dbReference>
<protein>
    <submittedName>
        <fullName evidence="1">Uncharacterized protein</fullName>
    </submittedName>
</protein>
<name>A0A1I5N568_9BACT</name>